<dbReference type="Gene3D" id="3.40.50.10720">
    <property type="entry name" value="CbiD-like domains"/>
    <property type="match status" value="1"/>
</dbReference>
<keyword evidence="4 5" id="KW-0949">S-adenosyl-L-methionine</keyword>
<evidence type="ECO:0000256" key="4">
    <source>
        <dbReference type="ARBA" id="ARBA00022691"/>
    </source>
</evidence>
<dbReference type="InterPro" id="IPR036074">
    <property type="entry name" value="CbiD_sf"/>
</dbReference>
<dbReference type="NCBIfam" id="NF000856">
    <property type="entry name" value="PRK00075.2-5"/>
    <property type="match status" value="1"/>
</dbReference>
<keyword evidence="1 5" id="KW-0169">Cobalamin biosynthesis</keyword>
<reference evidence="6" key="1">
    <citation type="submission" date="2020-06" db="EMBL/GenBank/DDBJ databases">
        <title>Unique genomic features of the anaerobic methanotrophic archaea.</title>
        <authorList>
            <person name="Chadwick G.L."/>
            <person name="Skennerton C.T."/>
            <person name="Laso-Perez R."/>
            <person name="Leu A.O."/>
            <person name="Speth D.R."/>
            <person name="Yu H."/>
            <person name="Morgan-Lang C."/>
            <person name="Hatzenpichler R."/>
            <person name="Goudeau D."/>
            <person name="Malmstrom R."/>
            <person name="Brazelton W.J."/>
            <person name="Woyke T."/>
            <person name="Hallam S.J."/>
            <person name="Tyson G.W."/>
            <person name="Wegener G."/>
            <person name="Boetius A."/>
            <person name="Orphan V."/>
        </authorList>
    </citation>
    <scope>NUCLEOTIDE SEQUENCE</scope>
</reference>
<dbReference type="PANTHER" id="PTHR35863:SF1">
    <property type="entry name" value="COBALT-PRECORRIN-5B C(1)-METHYLTRANSFERASE"/>
    <property type="match status" value="1"/>
</dbReference>
<dbReference type="Pfam" id="PF01888">
    <property type="entry name" value="CbiD"/>
    <property type="match status" value="1"/>
</dbReference>
<dbReference type="GO" id="GO:0032259">
    <property type="term" value="P:methylation"/>
    <property type="evidence" value="ECO:0007669"/>
    <property type="project" value="UniProtKB-KW"/>
</dbReference>
<dbReference type="HAMAP" id="MF_00787">
    <property type="entry name" value="CbiD"/>
    <property type="match status" value="1"/>
</dbReference>
<evidence type="ECO:0000256" key="5">
    <source>
        <dbReference type="HAMAP-Rule" id="MF_00787"/>
    </source>
</evidence>
<keyword evidence="2 5" id="KW-0489">Methyltransferase</keyword>
<proteinExistence type="inferred from homology"/>
<dbReference type="EMBL" id="MT631236">
    <property type="protein sequence ID" value="QNO46945.1"/>
    <property type="molecule type" value="Genomic_DNA"/>
</dbReference>
<keyword evidence="3 5" id="KW-0808">Transferase</keyword>
<dbReference type="GO" id="GO:0019251">
    <property type="term" value="P:anaerobic cobalamin biosynthetic process"/>
    <property type="evidence" value="ECO:0007669"/>
    <property type="project" value="UniProtKB-UniRule"/>
</dbReference>
<comment type="pathway">
    <text evidence="5">Cofactor biosynthesis; adenosylcobalamin biosynthesis; cob(II)yrinate a,c-diamide from sirohydrochlorin (anaerobic route): step 6/10.</text>
</comment>
<dbReference type="NCBIfam" id="NF000855">
    <property type="entry name" value="PRK00075.2-4"/>
    <property type="match status" value="1"/>
</dbReference>
<dbReference type="UniPathway" id="UPA00148">
    <property type="reaction ID" value="UER00227"/>
</dbReference>
<comment type="function">
    <text evidence="5">Catalyzes the methylation of C-1 in cobalt-precorrin-5B to form cobalt-precorrin-6A.</text>
</comment>
<dbReference type="EC" id="2.1.1.195" evidence="5"/>
<dbReference type="SUPFAM" id="SSF111342">
    <property type="entry name" value="CbiD-like"/>
    <property type="match status" value="1"/>
</dbReference>
<protein>
    <recommendedName>
        <fullName evidence="5">Cobalt-precorrin-5B C(1)-methyltransferase</fullName>
        <ecNumber evidence="5">2.1.1.195</ecNumber>
    </recommendedName>
    <alternativeName>
        <fullName evidence="5">Cobalt-precorrin-6A synthase</fullName>
    </alternativeName>
</protein>
<sequence length="337" mass="35805">MKDPVNNFEIPVEWIKRATLPEDELRAGIASGRLVLLADGSVLRRGYTTGTTATAAAKAAVLSLKRTINHVSVLTPAGIEVTLPVSASGGRASAIKDCGDHGFDITGGIEIVAEAHESDNADNSDDGLSITAGKGIGVKRGVPAINPAPMKQIRTAIAEAVREIGISGANVLISVPKGEEIARETLNSRVGVIGGISILGTTGFVEPWNEHLLETKHELIQQADRVVLTTGRLGMRYSNMLFPDHTIVMIGNRIPEGLDAAKDKSEVIVCGLPGLILKWLDPDILRGSGSLTTQELIDRNPADTRIDRTLSAAKEDAPGVRIVLINRDGSILRDYEP</sequence>
<comment type="similarity">
    <text evidence="5">Belongs to the CbiD family.</text>
</comment>
<evidence type="ECO:0000313" key="6">
    <source>
        <dbReference type="EMBL" id="QNO46945.1"/>
    </source>
</evidence>
<dbReference type="InterPro" id="IPR002748">
    <property type="entry name" value="CbiD"/>
</dbReference>
<comment type="catalytic activity">
    <reaction evidence="5">
        <text>Co-precorrin-5B + S-adenosyl-L-methionine = Co-precorrin-6A + S-adenosyl-L-homocysteine</text>
        <dbReference type="Rhea" id="RHEA:26285"/>
        <dbReference type="ChEBI" id="CHEBI:57856"/>
        <dbReference type="ChEBI" id="CHEBI:59789"/>
        <dbReference type="ChEBI" id="CHEBI:60063"/>
        <dbReference type="ChEBI" id="CHEBI:60064"/>
        <dbReference type="EC" id="2.1.1.195"/>
    </reaction>
</comment>
<organism evidence="6">
    <name type="scientific">Candidatus Methanogaster sp. ANME-2c ERB4</name>
    <dbReference type="NCBI Taxonomy" id="2759911"/>
    <lineage>
        <taxon>Archaea</taxon>
        <taxon>Methanobacteriati</taxon>
        <taxon>Methanobacteriota</taxon>
        <taxon>Stenosarchaea group</taxon>
        <taxon>Methanomicrobia</taxon>
        <taxon>Methanosarcinales</taxon>
        <taxon>ANME-2 cluster</taxon>
        <taxon>Candidatus Methanogasteraceae</taxon>
        <taxon>Candidatus Methanogaster</taxon>
    </lineage>
</organism>
<gene>
    <name evidence="5 6" type="primary">cbiD</name>
    <name evidence="6" type="ORF">CLAIAILK_00006</name>
</gene>
<dbReference type="Gene3D" id="3.30.2110.10">
    <property type="entry name" value="CbiD-like"/>
    <property type="match status" value="1"/>
</dbReference>
<evidence type="ECO:0000256" key="2">
    <source>
        <dbReference type="ARBA" id="ARBA00022603"/>
    </source>
</evidence>
<evidence type="ECO:0000256" key="1">
    <source>
        <dbReference type="ARBA" id="ARBA00022573"/>
    </source>
</evidence>
<evidence type="ECO:0000256" key="3">
    <source>
        <dbReference type="ARBA" id="ARBA00022679"/>
    </source>
</evidence>
<accession>A0A7G9YG11</accession>
<name>A0A7G9YG11_9EURY</name>
<dbReference type="AlphaFoldDB" id="A0A7G9YG11"/>
<dbReference type="PANTHER" id="PTHR35863">
    <property type="entry name" value="COBALT-PRECORRIN-5B C(1)-METHYLTRANSFERASE"/>
    <property type="match status" value="1"/>
</dbReference>
<dbReference type="GO" id="GO:0008168">
    <property type="term" value="F:methyltransferase activity"/>
    <property type="evidence" value="ECO:0007669"/>
    <property type="project" value="UniProtKB-UniRule"/>
</dbReference>